<accession>A0ACB9ITK9</accession>
<organism evidence="1 2">
    <name type="scientific">Smallanthus sonchifolius</name>
    <dbReference type="NCBI Taxonomy" id="185202"/>
    <lineage>
        <taxon>Eukaryota</taxon>
        <taxon>Viridiplantae</taxon>
        <taxon>Streptophyta</taxon>
        <taxon>Embryophyta</taxon>
        <taxon>Tracheophyta</taxon>
        <taxon>Spermatophyta</taxon>
        <taxon>Magnoliopsida</taxon>
        <taxon>eudicotyledons</taxon>
        <taxon>Gunneridae</taxon>
        <taxon>Pentapetalae</taxon>
        <taxon>asterids</taxon>
        <taxon>campanulids</taxon>
        <taxon>Asterales</taxon>
        <taxon>Asteraceae</taxon>
        <taxon>Asteroideae</taxon>
        <taxon>Heliantheae alliance</taxon>
        <taxon>Millerieae</taxon>
        <taxon>Smallanthus</taxon>
    </lineage>
</organism>
<evidence type="ECO:0000313" key="1">
    <source>
        <dbReference type="EMBL" id="KAI3811568.1"/>
    </source>
</evidence>
<reference evidence="1 2" key="2">
    <citation type="journal article" date="2022" name="Mol. Ecol. Resour.">
        <title>The genomes of chicory, endive, great burdock and yacon provide insights into Asteraceae paleo-polyploidization history and plant inulin production.</title>
        <authorList>
            <person name="Fan W."/>
            <person name="Wang S."/>
            <person name="Wang H."/>
            <person name="Wang A."/>
            <person name="Jiang F."/>
            <person name="Liu H."/>
            <person name="Zhao H."/>
            <person name="Xu D."/>
            <person name="Zhang Y."/>
        </authorList>
    </citation>
    <scope>NUCLEOTIDE SEQUENCE [LARGE SCALE GENOMIC DNA]</scope>
    <source>
        <strain evidence="2">cv. Yunnan</strain>
        <tissue evidence="1">Leaves</tissue>
    </source>
</reference>
<name>A0ACB9ITK9_9ASTR</name>
<dbReference type="Proteomes" id="UP001056120">
    <property type="component" value="Linkage Group LG07"/>
</dbReference>
<gene>
    <name evidence="1" type="ORF">L1987_21293</name>
</gene>
<comment type="caution">
    <text evidence="1">The sequence shown here is derived from an EMBL/GenBank/DDBJ whole genome shotgun (WGS) entry which is preliminary data.</text>
</comment>
<reference evidence="2" key="1">
    <citation type="journal article" date="2022" name="Mol. Ecol. Resour.">
        <title>The genomes of chicory, endive, great burdock and yacon provide insights into Asteraceae palaeo-polyploidization history and plant inulin production.</title>
        <authorList>
            <person name="Fan W."/>
            <person name="Wang S."/>
            <person name="Wang H."/>
            <person name="Wang A."/>
            <person name="Jiang F."/>
            <person name="Liu H."/>
            <person name="Zhao H."/>
            <person name="Xu D."/>
            <person name="Zhang Y."/>
        </authorList>
    </citation>
    <scope>NUCLEOTIDE SEQUENCE [LARGE SCALE GENOMIC DNA]</scope>
    <source>
        <strain evidence="2">cv. Yunnan</strain>
    </source>
</reference>
<proteinExistence type="predicted"/>
<sequence length="321" mass="35823">MGKEVRINDYEVSGEDDDGRATEWEAGLPNVDDLPPLSQFLISPELASAFNITPEPHRNMIDVTRASHKTLSTLRGQPNQHLVGKLNDFASFSDDRGEEMVVEGEDAVDLTPDGSDSRKLRRVDSGGDGDGVGEEADSSACTSKRIRLVWTPQLHRRFVEVVTHLGVKNAVPKTIMQLMNVEGLTRENVASHLQKYRLYVKRIQGISNEGPSPSDHLFASTPVAKSLQDSGGNQNWHARVPIPMQYQPQMVPPVPNSAGFEYHSHPYNMIMHPKDWCHNSCRLQNNLSNSCTFSVEYALISFSFIVTDAIHSVIHHYLLLE</sequence>
<keyword evidence="2" id="KW-1185">Reference proteome</keyword>
<evidence type="ECO:0000313" key="2">
    <source>
        <dbReference type="Proteomes" id="UP001056120"/>
    </source>
</evidence>
<protein>
    <submittedName>
        <fullName evidence="1">Uncharacterized protein</fullName>
    </submittedName>
</protein>
<dbReference type="EMBL" id="CM042024">
    <property type="protein sequence ID" value="KAI3811568.1"/>
    <property type="molecule type" value="Genomic_DNA"/>
</dbReference>